<dbReference type="SMART" id="SM00912">
    <property type="entry name" value="Haemagg_act"/>
    <property type="match status" value="1"/>
</dbReference>
<dbReference type="Pfam" id="PF05860">
    <property type="entry name" value="TPS"/>
    <property type="match status" value="1"/>
</dbReference>
<dbReference type="InterPro" id="IPR024973">
    <property type="entry name" value="ESPR"/>
</dbReference>
<dbReference type="InterPro" id="IPR012334">
    <property type="entry name" value="Pectin_lyas_fold"/>
</dbReference>
<name>A0ABU1ZLZ1_9BURK</name>
<dbReference type="Pfam" id="PF18886">
    <property type="entry name" value="DUF5649"/>
    <property type="match status" value="1"/>
</dbReference>
<evidence type="ECO:0000259" key="1">
    <source>
        <dbReference type="SMART" id="SM00912"/>
    </source>
</evidence>
<gene>
    <name evidence="2" type="ORF">J2X15_000859</name>
</gene>
<dbReference type="RefSeq" id="WP_310339776.1">
    <property type="nucleotide sequence ID" value="NZ_JAVDXO010000002.1"/>
</dbReference>
<dbReference type="InterPro" id="IPR011050">
    <property type="entry name" value="Pectin_lyase_fold/virulence"/>
</dbReference>
<dbReference type="NCBIfam" id="TIGR01901">
    <property type="entry name" value="adhes_NPXG"/>
    <property type="match status" value="1"/>
</dbReference>
<dbReference type="Proteomes" id="UP001268089">
    <property type="component" value="Unassembled WGS sequence"/>
</dbReference>
<accession>A0ABU1ZLZ1</accession>
<dbReference type="InterPro" id="IPR050909">
    <property type="entry name" value="Bact_Autotransporter_VF"/>
</dbReference>
<dbReference type="Pfam" id="PF13018">
    <property type="entry name" value="ESPR"/>
    <property type="match status" value="1"/>
</dbReference>
<feature type="domain" description="Filamentous haemagglutinin FhaB/tRNA nuclease CdiA-like TPS" evidence="1">
    <location>
        <begin position="73"/>
        <end position="189"/>
    </location>
</feature>
<dbReference type="PANTHER" id="PTHR12338:SF5">
    <property type="entry name" value="ANTIGEN 43-RELATED"/>
    <property type="match status" value="1"/>
</dbReference>
<sequence length="1304" mass="126404">MSNRASLNHVYRTVWNSALGAMVAVAEIATSSGRAAAGAGGRVLVWPATSPPLRLGALSLAIAVGWMGTTSVVFANPEGGVAIVGTANMATTGNRLVVTTQNGAGTNYSAINWQSFSIPTGSTTHFQQPNAASTSINRVVTNTPSLLFGTLSSNGNLVLVNQAGIAVGSGAVVDTAGFTASALRMSDADALAGRLRFGDDNTATSGVSVQGRILARSGDVVLIGSSVDTGKDALIEAPNGSTILAAGQKVELTGRGLEGIYLQVQAPTDSAVNLGTLKAGAVGVFAGTLRHSGVIQATTATLEGGKVVLKAAGDTYVSDDARIDASSAAGKGGSVAILGNRVAVTDRAVVDASGATGGGEILVGGDYQGKNAQVQNAKVTYVGANTQLLANARTNGNGGKVIVWADDATRYFGTIGANGGSQSGNGGTVEVSGKKFLSYNGTVTTSAANGKKGTLLLDPTNIYIAVDQATATALGMVGTDNSVDLAGPTLFSTLGTPADSLLTTATLDAALVSNNVTVSTSSSGGGAGNIVVGSNVTKSAGASTSLTLQADNDIVVNGGISISSTSTAHPLDVVLTASGAIVMNTGSAITSKGGNITLSGVGNATNTTGVKLTGATLSAETGNISITGAGVAGIPSINSGIEVGAGSSLITTSGNITLNGTGGASGGVYNNKYGILLQGGTIQTAGGAIALTGTGGSNGAGSNMGVYLNGGTVSATSSGTVSITGNGGAGSTGGLNYGVLLAGGTSGLSVSSTNGSVTIDGTATGNSEGVRAYGFGQAVSVTSSGSASISFTGAGSGVASQNSFQLDGSNGAVTIGGASASGAISFVAGGVLEDIAIGSGISIKSTGTLSLKPLTGSTSIGVGNGAGTFTLDATELGALSNGFSGITIGSATHTGLISAGTATFNDNLTLESGGGVSITGALASAGNTITLKFGTGGVSTAGAGAGVTASTLNLQGDSFATLDGSNTVSTFSAVKTGGNTNQFTYWNTGALSLGAITTTGDLEIRTGGGALTQSAALSVSGLTTLNAGSGNITLTNSSNNFGSVAITNAGVVSLKDANAMTLASMSVASLNAHAVGNLTLAGSISASAAGDAVVLRTDGTMGNATASITTPNGRWLAYVKSVGGHSFVSAPNFKQFNAAYGATVLGTGNGVLYDPTVVAVLSGSLGGSITKVYDGTTSISLTGATLASPTGFAEAFTPVGAVTLSGTGTLSSPDIGTGISTTVSNATVDVMVDAGGLKVYGYTANTSGAIASVTKAGSTLQPFAGTTTADFADKFENLLIRQDTKDDKGKGTDGLVVEGEICRI</sequence>
<organism evidence="2 3">
    <name type="scientific">Rhodoferax saidenbachensis</name>
    <dbReference type="NCBI Taxonomy" id="1484693"/>
    <lineage>
        <taxon>Bacteria</taxon>
        <taxon>Pseudomonadati</taxon>
        <taxon>Pseudomonadota</taxon>
        <taxon>Betaproteobacteria</taxon>
        <taxon>Burkholderiales</taxon>
        <taxon>Comamonadaceae</taxon>
        <taxon>Rhodoferax</taxon>
    </lineage>
</organism>
<reference evidence="2 3" key="1">
    <citation type="submission" date="2023-07" db="EMBL/GenBank/DDBJ databases">
        <title>Sorghum-associated microbial communities from plants grown in Nebraska, USA.</title>
        <authorList>
            <person name="Schachtman D."/>
        </authorList>
    </citation>
    <scope>NUCLEOTIDE SEQUENCE [LARGE SCALE GENOMIC DNA]</scope>
    <source>
        <strain evidence="2 3">BE308</strain>
    </source>
</reference>
<dbReference type="InterPro" id="IPR008638">
    <property type="entry name" value="FhaB/CdiA-like_TPS"/>
</dbReference>
<keyword evidence="3" id="KW-1185">Reference proteome</keyword>
<dbReference type="Gene3D" id="2.160.20.10">
    <property type="entry name" value="Single-stranded right-handed beta-helix, Pectin lyase-like"/>
    <property type="match status" value="1"/>
</dbReference>
<protein>
    <submittedName>
        <fullName evidence="2">Filamentous hemagglutinin family protein</fullName>
    </submittedName>
</protein>
<dbReference type="SUPFAM" id="SSF51126">
    <property type="entry name" value="Pectin lyase-like"/>
    <property type="match status" value="1"/>
</dbReference>
<dbReference type="InterPro" id="IPR043709">
    <property type="entry name" value="DUF5649"/>
</dbReference>
<proteinExistence type="predicted"/>
<comment type="caution">
    <text evidence="2">The sequence shown here is derived from an EMBL/GenBank/DDBJ whole genome shotgun (WGS) entry which is preliminary data.</text>
</comment>
<dbReference type="PANTHER" id="PTHR12338">
    <property type="entry name" value="AUTOTRANSPORTER"/>
    <property type="match status" value="1"/>
</dbReference>
<dbReference type="EMBL" id="JAVDXO010000002">
    <property type="protein sequence ID" value="MDR7305581.1"/>
    <property type="molecule type" value="Genomic_DNA"/>
</dbReference>
<evidence type="ECO:0000313" key="2">
    <source>
        <dbReference type="EMBL" id="MDR7305581.1"/>
    </source>
</evidence>
<evidence type="ECO:0000313" key="3">
    <source>
        <dbReference type="Proteomes" id="UP001268089"/>
    </source>
</evidence>